<keyword evidence="2" id="KW-1185">Reference proteome</keyword>
<comment type="caution">
    <text evidence="1">The sequence shown here is derived from an EMBL/GenBank/DDBJ whole genome shotgun (WGS) entry which is preliminary data.</text>
</comment>
<dbReference type="AlphaFoldDB" id="A0AAP0BYT8"/>
<reference evidence="1 2" key="1">
    <citation type="journal article" date="2022" name="Nat. Plants">
        <title>Genomes of leafy and leafless Platanthera orchids illuminate the evolution of mycoheterotrophy.</title>
        <authorList>
            <person name="Li M.H."/>
            <person name="Liu K.W."/>
            <person name="Li Z."/>
            <person name="Lu H.C."/>
            <person name="Ye Q.L."/>
            <person name="Zhang D."/>
            <person name="Wang J.Y."/>
            <person name="Li Y.F."/>
            <person name="Zhong Z.M."/>
            <person name="Liu X."/>
            <person name="Yu X."/>
            <person name="Liu D.K."/>
            <person name="Tu X.D."/>
            <person name="Liu B."/>
            <person name="Hao Y."/>
            <person name="Liao X.Y."/>
            <person name="Jiang Y.T."/>
            <person name="Sun W.H."/>
            <person name="Chen J."/>
            <person name="Chen Y.Q."/>
            <person name="Ai Y."/>
            <person name="Zhai J.W."/>
            <person name="Wu S.S."/>
            <person name="Zhou Z."/>
            <person name="Hsiao Y.Y."/>
            <person name="Wu W.L."/>
            <person name="Chen Y.Y."/>
            <person name="Lin Y.F."/>
            <person name="Hsu J.L."/>
            <person name="Li C.Y."/>
            <person name="Wang Z.W."/>
            <person name="Zhao X."/>
            <person name="Zhong W.Y."/>
            <person name="Ma X.K."/>
            <person name="Ma L."/>
            <person name="Huang J."/>
            <person name="Chen G.Z."/>
            <person name="Huang M.Z."/>
            <person name="Huang L."/>
            <person name="Peng D.H."/>
            <person name="Luo Y.B."/>
            <person name="Zou S.Q."/>
            <person name="Chen S.P."/>
            <person name="Lan S."/>
            <person name="Tsai W.C."/>
            <person name="Van de Peer Y."/>
            <person name="Liu Z.J."/>
        </authorList>
    </citation>
    <scope>NUCLEOTIDE SEQUENCE [LARGE SCALE GENOMIC DNA]</scope>
    <source>
        <strain evidence="1">Lor287</strain>
    </source>
</reference>
<dbReference type="Pfam" id="PF09752">
    <property type="entry name" value="ABHD18"/>
    <property type="match status" value="1"/>
</dbReference>
<dbReference type="EMBL" id="JBBWWQ010000002">
    <property type="protein sequence ID" value="KAK8954511.1"/>
    <property type="molecule type" value="Genomic_DNA"/>
</dbReference>
<accession>A0AAP0BYT8</accession>
<proteinExistence type="predicted"/>
<evidence type="ECO:0000313" key="2">
    <source>
        <dbReference type="Proteomes" id="UP001418222"/>
    </source>
</evidence>
<dbReference type="PANTHER" id="PTHR13617">
    <property type="entry name" value="PROTEIN ABHD18"/>
    <property type="match status" value="1"/>
</dbReference>
<dbReference type="InterPro" id="IPR019149">
    <property type="entry name" value="ABHD18"/>
</dbReference>
<gene>
    <name evidence="1" type="ORF">KSP39_PZI002108</name>
</gene>
<evidence type="ECO:0000313" key="1">
    <source>
        <dbReference type="EMBL" id="KAK8954511.1"/>
    </source>
</evidence>
<dbReference type="Proteomes" id="UP001418222">
    <property type="component" value="Unassembled WGS sequence"/>
</dbReference>
<sequence length="189" mass="21727">MVQPIWKQLRDSKNACLKEGIFRTPCDEQFINGLPPESRTTRITLLTPEFVPSHKVACVVHLADNLICSYAFYFAFDECHNPRMDQGAHRLLHSELSREKDRPFLVLDLHRRQDLVQIDSSSVKNSSRRLHALLTNAVTGWSRLCLFQHFWCGERGAAACAEERRVTSWREMREEKTKGPQGWGDMSGG</sequence>
<organism evidence="1 2">
    <name type="scientific">Platanthera zijinensis</name>
    <dbReference type="NCBI Taxonomy" id="2320716"/>
    <lineage>
        <taxon>Eukaryota</taxon>
        <taxon>Viridiplantae</taxon>
        <taxon>Streptophyta</taxon>
        <taxon>Embryophyta</taxon>
        <taxon>Tracheophyta</taxon>
        <taxon>Spermatophyta</taxon>
        <taxon>Magnoliopsida</taxon>
        <taxon>Liliopsida</taxon>
        <taxon>Asparagales</taxon>
        <taxon>Orchidaceae</taxon>
        <taxon>Orchidoideae</taxon>
        <taxon>Orchideae</taxon>
        <taxon>Orchidinae</taxon>
        <taxon>Platanthera</taxon>
    </lineage>
</organism>
<name>A0AAP0BYT8_9ASPA</name>
<dbReference type="PANTHER" id="PTHR13617:SF14">
    <property type="entry name" value="PROTEIN ABHD18"/>
    <property type="match status" value="1"/>
</dbReference>
<protein>
    <submittedName>
        <fullName evidence="1">Uncharacterized protein</fullName>
    </submittedName>
</protein>